<evidence type="ECO:0000313" key="4">
    <source>
        <dbReference type="EMBL" id="KEZ85555.1"/>
    </source>
</evidence>
<evidence type="ECO:0000256" key="1">
    <source>
        <dbReference type="ARBA" id="ARBA00004328"/>
    </source>
</evidence>
<sequence length="405" mass="44573">MEKEKYLELRNGLYTEAEKLINEGQLEDGQAKIKEIENLDNKFENEAKALANLNALKDNTKISNIAALSNGSIAGTVIDKISEANSNDDLTNSIEYRKAFMNYVVRKEAMPKEFSNAVGPTKTSDVGVLIPETVLSKIVEKMEATGMILPLVTRTNIKGGVKVPTSSLKPVATWVAEGDTSDKQKKTVSYIDFGYFKLRCAVSNSLEVDTMALPIFEQTLINNVVEAMTKAIEKAIINGDGTNQPQGILTETVAEGQNIDVAKAEKPKLEHLEGAEAALPLAYDNGTVWLMTKKTFMAYSTIKDTNGQPVGKVNYGITGKPERILLGRTVILNDYMDNYIAAPTEDIIPIALFNMKDYVLNTNLNMTIKNYEDNDTDDQITKAIMLVDGKVIDKNSLVTITKKNV</sequence>
<reference evidence="4 5" key="1">
    <citation type="submission" date="2014-07" db="EMBL/GenBank/DDBJ databases">
        <title>Draft genome of Clostridium sulfidigenes 113A isolated from sediments associated with methane hydrate from Krishna Godavari basin.</title>
        <authorList>
            <person name="Honkalas V.S."/>
            <person name="Dabir A.P."/>
            <person name="Arora P."/>
            <person name="Dhakephalkar P.K."/>
        </authorList>
    </citation>
    <scope>NUCLEOTIDE SEQUENCE [LARGE SCALE GENOMIC DNA]</scope>
    <source>
        <strain evidence="4 5">113A</strain>
    </source>
</reference>
<dbReference type="eggNOG" id="COG4653">
    <property type="taxonomic scope" value="Bacteria"/>
</dbReference>
<evidence type="ECO:0000259" key="3">
    <source>
        <dbReference type="Pfam" id="PF05065"/>
    </source>
</evidence>
<proteinExistence type="predicted"/>
<organism evidence="4 5">
    <name type="scientific">Clostridium sulfidigenes</name>
    <dbReference type="NCBI Taxonomy" id="318464"/>
    <lineage>
        <taxon>Bacteria</taxon>
        <taxon>Bacillati</taxon>
        <taxon>Bacillota</taxon>
        <taxon>Clostridia</taxon>
        <taxon>Eubacteriales</taxon>
        <taxon>Clostridiaceae</taxon>
        <taxon>Clostridium</taxon>
    </lineage>
</organism>
<evidence type="ECO:0000313" key="5">
    <source>
        <dbReference type="Proteomes" id="UP000028542"/>
    </source>
</evidence>
<dbReference type="Gene3D" id="3.30.2320.10">
    <property type="entry name" value="hypothetical protein PF0899 domain"/>
    <property type="match status" value="1"/>
</dbReference>
<comment type="subcellular location">
    <subcellularLocation>
        <location evidence="1">Virion</location>
    </subcellularLocation>
</comment>
<dbReference type="Proteomes" id="UP000028542">
    <property type="component" value="Unassembled WGS sequence"/>
</dbReference>
<accession>A0A084J9C1</accession>
<protein>
    <submittedName>
        <fullName evidence="4">Capsid protein</fullName>
    </submittedName>
</protein>
<dbReference type="Pfam" id="PF05065">
    <property type="entry name" value="Phage_capsid"/>
    <property type="match status" value="1"/>
</dbReference>
<keyword evidence="2" id="KW-0175">Coiled coil</keyword>
<dbReference type="RefSeq" id="WP_035134186.1">
    <property type="nucleotide sequence ID" value="NZ_JPMD01000033.1"/>
</dbReference>
<dbReference type="NCBIfam" id="TIGR01554">
    <property type="entry name" value="major_cap_HK97"/>
    <property type="match status" value="1"/>
</dbReference>
<dbReference type="STRING" id="318464.IO99_13750"/>
<dbReference type="Gene3D" id="3.30.2400.10">
    <property type="entry name" value="Major capsid protein gp5"/>
    <property type="match status" value="1"/>
</dbReference>
<comment type="caution">
    <text evidence="4">The sequence shown here is derived from an EMBL/GenBank/DDBJ whole genome shotgun (WGS) entry which is preliminary data.</text>
</comment>
<dbReference type="AlphaFoldDB" id="A0A084J9C1"/>
<feature type="coiled-coil region" evidence="2">
    <location>
        <begin position="26"/>
        <end position="56"/>
    </location>
</feature>
<name>A0A084J9C1_9CLOT</name>
<dbReference type="SUPFAM" id="SSF56563">
    <property type="entry name" value="Major capsid protein gp5"/>
    <property type="match status" value="1"/>
</dbReference>
<dbReference type="InterPro" id="IPR054612">
    <property type="entry name" value="Phage_capsid-like_C"/>
</dbReference>
<keyword evidence="5" id="KW-1185">Reference proteome</keyword>
<feature type="domain" description="Phage capsid-like C-terminal" evidence="3">
    <location>
        <begin position="127"/>
        <end position="400"/>
    </location>
</feature>
<dbReference type="EMBL" id="JPMD01000033">
    <property type="protein sequence ID" value="KEZ85555.1"/>
    <property type="molecule type" value="Genomic_DNA"/>
</dbReference>
<dbReference type="InterPro" id="IPR024455">
    <property type="entry name" value="Phage_capsid"/>
</dbReference>
<evidence type="ECO:0000256" key="2">
    <source>
        <dbReference type="SAM" id="Coils"/>
    </source>
</evidence>
<gene>
    <name evidence="4" type="ORF">IO99_13750</name>
</gene>